<feature type="compositionally biased region" description="Polar residues" evidence="1">
    <location>
        <begin position="67"/>
        <end position="80"/>
    </location>
</feature>
<evidence type="ECO:0000256" key="1">
    <source>
        <dbReference type="SAM" id="MobiDB-lite"/>
    </source>
</evidence>
<organism evidence="2 3">
    <name type="scientific">Arthrobacter nitrophenolicus</name>
    <dbReference type="NCBI Taxonomy" id="683150"/>
    <lineage>
        <taxon>Bacteria</taxon>
        <taxon>Bacillati</taxon>
        <taxon>Actinomycetota</taxon>
        <taxon>Actinomycetes</taxon>
        <taxon>Micrococcales</taxon>
        <taxon>Micrococcaceae</taxon>
        <taxon>Arthrobacter</taxon>
    </lineage>
</organism>
<accession>L8TPG3</accession>
<gene>
    <name evidence="2" type="ORF">G205_20183</name>
</gene>
<dbReference type="Proteomes" id="UP000011189">
    <property type="component" value="Unassembled WGS sequence"/>
</dbReference>
<sequence length="110" mass="12199">MAAKLNRTALAQARQLIKEGKVERDIRDDWSEHAPSTDQENSFIDKHGFKDFAAWHLGRDDEKSEGTKGSVSFPTGTSARCTGARSSRWREGPPSTATTTSAMRRGSCWN</sequence>
<dbReference type="EMBL" id="AOFD01000062">
    <property type="protein sequence ID" value="ELT43159.1"/>
    <property type="molecule type" value="Genomic_DNA"/>
</dbReference>
<reference evidence="3" key="1">
    <citation type="journal article" date="2013" name="Genome Announc.">
        <title>Draft Genome Sequence of the 2-Chloro-4-Nitrophenol-Degrading Bacterium Arthrobacter sp. Strain SJCon.</title>
        <authorList>
            <person name="Vikram S."/>
            <person name="Kumar S."/>
            <person name="Vaidya B."/>
            <person name="Pinnaka A.K."/>
            <person name="Raghava G.P."/>
        </authorList>
    </citation>
    <scope>NUCLEOTIDE SEQUENCE [LARGE SCALE GENOMIC DNA]</scope>
    <source>
        <strain evidence="3">SJCon</strain>
    </source>
</reference>
<comment type="caution">
    <text evidence="2">The sequence shown here is derived from an EMBL/GenBank/DDBJ whole genome shotgun (WGS) entry which is preliminary data.</text>
</comment>
<protein>
    <submittedName>
        <fullName evidence="2">Uncharacterized protein</fullName>
    </submittedName>
</protein>
<dbReference type="RefSeq" id="WP_009359159.1">
    <property type="nucleotide sequence ID" value="NZ_AOFD01000062.1"/>
</dbReference>
<proteinExistence type="predicted"/>
<feature type="region of interest" description="Disordered" evidence="1">
    <location>
        <begin position="60"/>
        <end position="110"/>
    </location>
</feature>
<keyword evidence="3" id="KW-1185">Reference proteome</keyword>
<name>L8TPG3_9MICC</name>
<evidence type="ECO:0000313" key="2">
    <source>
        <dbReference type="EMBL" id="ELT43159.1"/>
    </source>
</evidence>
<evidence type="ECO:0000313" key="3">
    <source>
        <dbReference type="Proteomes" id="UP000011189"/>
    </source>
</evidence>
<dbReference type="PATRIC" id="fig|683150.5.peg.3962"/>
<dbReference type="AlphaFoldDB" id="L8TPG3"/>